<dbReference type="EMBL" id="MFHI01000010">
    <property type="protein sequence ID" value="OGF79092.1"/>
    <property type="molecule type" value="Genomic_DNA"/>
</dbReference>
<organism evidence="2 3">
    <name type="scientific">Candidatus Giovannonibacteria bacterium RIFCSPHIGHO2_02_43_13</name>
    <dbReference type="NCBI Taxonomy" id="1798330"/>
    <lineage>
        <taxon>Bacteria</taxon>
        <taxon>Candidatus Giovannoniibacteriota</taxon>
    </lineage>
</organism>
<evidence type="ECO:0008006" key="4">
    <source>
        <dbReference type="Google" id="ProtNLM"/>
    </source>
</evidence>
<feature type="chain" id="PRO_5009522196" description="Lipoprotein" evidence="1">
    <location>
        <begin position="25"/>
        <end position="68"/>
    </location>
</feature>
<keyword evidence="1" id="KW-0732">Signal</keyword>
<dbReference type="PROSITE" id="PS51257">
    <property type="entry name" value="PROKAR_LIPOPROTEIN"/>
    <property type="match status" value="1"/>
</dbReference>
<evidence type="ECO:0000256" key="1">
    <source>
        <dbReference type="SAM" id="SignalP"/>
    </source>
</evidence>
<comment type="caution">
    <text evidence="2">The sequence shown here is derived from an EMBL/GenBank/DDBJ whole genome shotgun (WGS) entry which is preliminary data.</text>
</comment>
<reference evidence="2 3" key="1">
    <citation type="journal article" date="2016" name="Nat. Commun.">
        <title>Thousands of microbial genomes shed light on interconnected biogeochemical processes in an aquifer system.</title>
        <authorList>
            <person name="Anantharaman K."/>
            <person name="Brown C.T."/>
            <person name="Hug L.A."/>
            <person name="Sharon I."/>
            <person name="Castelle C.J."/>
            <person name="Probst A.J."/>
            <person name="Thomas B.C."/>
            <person name="Singh A."/>
            <person name="Wilkins M.J."/>
            <person name="Karaoz U."/>
            <person name="Brodie E.L."/>
            <person name="Williams K.H."/>
            <person name="Hubbard S.S."/>
            <person name="Banfield J.F."/>
        </authorList>
    </citation>
    <scope>NUCLEOTIDE SEQUENCE [LARGE SCALE GENOMIC DNA]</scope>
</reference>
<accession>A0A1F5WTX8</accession>
<proteinExistence type="predicted"/>
<evidence type="ECO:0000313" key="2">
    <source>
        <dbReference type="EMBL" id="OGF79092.1"/>
    </source>
</evidence>
<sequence>MFIKKIASYLTALSLLLILSGCFAAVISEPYPVARPHPVYRRHPPPKPPRCVGWRYDRWGRLYCRYWR</sequence>
<evidence type="ECO:0000313" key="3">
    <source>
        <dbReference type="Proteomes" id="UP000178425"/>
    </source>
</evidence>
<dbReference type="Proteomes" id="UP000178425">
    <property type="component" value="Unassembled WGS sequence"/>
</dbReference>
<dbReference type="AlphaFoldDB" id="A0A1F5WTX8"/>
<feature type="signal peptide" evidence="1">
    <location>
        <begin position="1"/>
        <end position="24"/>
    </location>
</feature>
<name>A0A1F5WTX8_9BACT</name>
<protein>
    <recommendedName>
        <fullName evidence="4">Lipoprotein</fullName>
    </recommendedName>
</protein>
<gene>
    <name evidence="2" type="ORF">A2W54_00900</name>
</gene>